<keyword evidence="8" id="KW-0547">Nucleotide-binding</keyword>
<dbReference type="SMART" id="SM00387">
    <property type="entry name" value="HATPase_c"/>
    <property type="match status" value="1"/>
</dbReference>
<dbReference type="CDD" id="cd17546">
    <property type="entry name" value="REC_hyHK_CKI1_RcsC-like"/>
    <property type="match status" value="1"/>
</dbReference>
<evidence type="ECO:0000313" key="18">
    <source>
        <dbReference type="EMBL" id="KMW58936.1"/>
    </source>
</evidence>
<dbReference type="EMBL" id="LFTY01000002">
    <property type="protein sequence ID" value="KMW58936.1"/>
    <property type="molecule type" value="Genomic_DNA"/>
</dbReference>
<dbReference type="GO" id="GO:0000155">
    <property type="term" value="F:phosphorelay sensor kinase activity"/>
    <property type="evidence" value="ECO:0007669"/>
    <property type="project" value="InterPro"/>
</dbReference>
<feature type="coiled-coil region" evidence="15">
    <location>
        <begin position="7"/>
        <end position="73"/>
    </location>
</feature>
<evidence type="ECO:0000256" key="7">
    <source>
        <dbReference type="ARBA" id="ARBA00022692"/>
    </source>
</evidence>
<dbReference type="FunFam" id="1.10.287.130:FF:000003">
    <property type="entry name" value="Histidine kinase"/>
    <property type="match status" value="1"/>
</dbReference>
<dbReference type="STRING" id="1675527.AIOL_003917"/>
<dbReference type="InterPro" id="IPR004358">
    <property type="entry name" value="Sig_transdc_His_kin-like_C"/>
</dbReference>
<dbReference type="InterPro" id="IPR036097">
    <property type="entry name" value="HisK_dim/P_sf"/>
</dbReference>
<dbReference type="Pfam" id="PF00512">
    <property type="entry name" value="HisKA"/>
    <property type="match status" value="1"/>
</dbReference>
<dbReference type="GO" id="GO:0005524">
    <property type="term" value="F:ATP binding"/>
    <property type="evidence" value="ECO:0007669"/>
    <property type="project" value="UniProtKB-KW"/>
</dbReference>
<feature type="domain" description="Response regulatory" evidence="17">
    <location>
        <begin position="584"/>
        <end position="703"/>
    </location>
</feature>
<dbReference type="PATRIC" id="fig|1675527.3.peg.4105"/>
<evidence type="ECO:0000256" key="11">
    <source>
        <dbReference type="ARBA" id="ARBA00022989"/>
    </source>
</evidence>
<dbReference type="RefSeq" id="WP_049644488.1">
    <property type="nucleotide sequence ID" value="NZ_LFTY01000002.1"/>
</dbReference>
<comment type="subcellular location">
    <subcellularLocation>
        <location evidence="2">Cell membrane</location>
        <topology evidence="2">Multi-pass membrane protein</topology>
    </subcellularLocation>
</comment>
<dbReference type="SMART" id="SM00388">
    <property type="entry name" value="HisKA"/>
    <property type="match status" value="1"/>
</dbReference>
<evidence type="ECO:0000256" key="9">
    <source>
        <dbReference type="ARBA" id="ARBA00022777"/>
    </source>
</evidence>
<reference evidence="18 19" key="1">
    <citation type="submission" date="2015-06" db="EMBL/GenBank/DDBJ databases">
        <title>Draft genome sequence of an Alphaproteobacteria species associated to the Mediterranean sponge Oscarella lobularis.</title>
        <authorList>
            <person name="Jourda C."/>
            <person name="Santini S."/>
            <person name="Claverie J.-M."/>
        </authorList>
    </citation>
    <scope>NUCLEOTIDE SEQUENCE [LARGE SCALE GENOMIC DNA]</scope>
    <source>
        <strain evidence="18">IGS</strain>
    </source>
</reference>
<dbReference type="Gene3D" id="3.30.565.10">
    <property type="entry name" value="Histidine kinase-like ATPase, C-terminal domain"/>
    <property type="match status" value="1"/>
</dbReference>
<feature type="modified residue" description="4-aspartylphosphate" evidence="14">
    <location>
        <position position="503"/>
    </location>
</feature>
<dbReference type="InterPro" id="IPR003661">
    <property type="entry name" value="HisK_dim/P_dom"/>
</dbReference>
<dbReference type="OrthoDB" id="9801651at2"/>
<dbReference type="SMART" id="SM00448">
    <property type="entry name" value="REC"/>
    <property type="match status" value="2"/>
</dbReference>
<keyword evidence="12" id="KW-0902">Two-component regulatory system</keyword>
<dbReference type="SUPFAM" id="SSF47384">
    <property type="entry name" value="Homodimeric domain of signal transducing histidine kinase"/>
    <property type="match status" value="1"/>
</dbReference>
<evidence type="ECO:0000256" key="14">
    <source>
        <dbReference type="PROSITE-ProRule" id="PRU00169"/>
    </source>
</evidence>
<dbReference type="Pfam" id="PF02518">
    <property type="entry name" value="HATPase_c"/>
    <property type="match status" value="1"/>
</dbReference>
<evidence type="ECO:0000256" key="6">
    <source>
        <dbReference type="ARBA" id="ARBA00022679"/>
    </source>
</evidence>
<dbReference type="InterPro" id="IPR003594">
    <property type="entry name" value="HATPase_dom"/>
</dbReference>
<dbReference type="CDD" id="cd00082">
    <property type="entry name" value="HisKA"/>
    <property type="match status" value="1"/>
</dbReference>
<comment type="caution">
    <text evidence="18">The sequence shown here is derived from an EMBL/GenBank/DDBJ whole genome shotgun (WGS) entry which is preliminary data.</text>
</comment>
<sequence>MDPNDLLAKERRARMAAERLLEVKQAELGTANRRLSHHARSLSDEIVEKRTETEQVREELETANSAMEIAERRLWDSVETIQDGFAVFDAEEVLVAANSAYLLPFEDLTDVRPGIGYEAMLKFAVEEGLVDTEGCQRDDWVEQMLWRWRGERIQPCVLRLWNGTSVKLIDKRSRDGDTVSLALNITDTIRNEAKLKNARYRAEAANRAKSAFLANMSHEIRTPMNGVVGMAELLIDTELDEEQRLYVDTIKSSGEALLVLINDVLDYSKVEAQKLTIRPEIFDLERTVHEVAVMMLPSVRQKNLDLMVDYDMFLATHFEADPGRIRQVLINLIGNAIKFTSEGHVVVRVIGLSMNENETMQRLNIAVEDTGIGIPKDKIGHIFGEFNQVEDESNRKFEGTGLGLAITQRLIHLMGGEVWVDSELGSGSSFGFQLSLPVSFAEEIRPEPPPDWIKRVIVADAQMLNRQIVAKQLAALNLPVVQATNSADVLAAEPGPGDVLILDQMLPDIDGVALVQRLRGSGVAAPVIMLRNASDPWEVEDGLVASQLQKPFRRADMLEAICTLPDTAPTPVAAQRPADPRPMRILAAEDNKTNRLVFSKLVKSLNIELTFAEDGREAVEAFREQQPDLIFMDISMPEVDGKEATRQIRQIEAEQGLTRTTIVALTAHAMEGDEHGILAAGLDYYLTKPLRKAAIFARIADETPDICEPVFPEQAA</sequence>
<name>A0A0J9E878_9RHOB</name>
<keyword evidence="13" id="KW-0472">Membrane</keyword>
<feature type="domain" description="Response regulatory" evidence="17">
    <location>
        <begin position="455"/>
        <end position="565"/>
    </location>
</feature>
<keyword evidence="7" id="KW-0812">Transmembrane</keyword>
<dbReference type="GO" id="GO:0005886">
    <property type="term" value="C:plasma membrane"/>
    <property type="evidence" value="ECO:0007669"/>
    <property type="project" value="UniProtKB-SubCell"/>
</dbReference>
<evidence type="ECO:0000256" key="1">
    <source>
        <dbReference type="ARBA" id="ARBA00000085"/>
    </source>
</evidence>
<dbReference type="InterPro" id="IPR036890">
    <property type="entry name" value="HATPase_C_sf"/>
</dbReference>
<evidence type="ECO:0000313" key="19">
    <source>
        <dbReference type="Proteomes" id="UP000037178"/>
    </source>
</evidence>
<feature type="domain" description="Histidine kinase" evidence="16">
    <location>
        <begin position="215"/>
        <end position="438"/>
    </location>
</feature>
<dbReference type="InterPro" id="IPR005467">
    <property type="entry name" value="His_kinase_dom"/>
</dbReference>
<dbReference type="PROSITE" id="PS50110">
    <property type="entry name" value="RESPONSE_REGULATORY"/>
    <property type="match status" value="2"/>
</dbReference>
<keyword evidence="5 14" id="KW-0597">Phosphoprotein</keyword>
<dbReference type="Gene3D" id="1.10.287.130">
    <property type="match status" value="1"/>
</dbReference>
<evidence type="ECO:0000259" key="16">
    <source>
        <dbReference type="PROSITE" id="PS50109"/>
    </source>
</evidence>
<accession>A0A0J9E878</accession>
<dbReference type="InterPro" id="IPR011006">
    <property type="entry name" value="CheY-like_superfamily"/>
</dbReference>
<dbReference type="EC" id="2.7.13.3" evidence="3"/>
<proteinExistence type="predicted"/>
<dbReference type="PANTHER" id="PTHR45339:SF5">
    <property type="entry name" value="HISTIDINE KINASE"/>
    <property type="match status" value="1"/>
</dbReference>
<evidence type="ECO:0000256" key="3">
    <source>
        <dbReference type="ARBA" id="ARBA00012438"/>
    </source>
</evidence>
<evidence type="ECO:0000256" key="15">
    <source>
        <dbReference type="SAM" id="Coils"/>
    </source>
</evidence>
<dbReference type="Proteomes" id="UP000037178">
    <property type="component" value="Unassembled WGS sequence"/>
</dbReference>
<organism evidence="18 19">
    <name type="scientific">Candidatus Rhodobacter oscarellae</name>
    <dbReference type="NCBI Taxonomy" id="1675527"/>
    <lineage>
        <taxon>Bacteria</taxon>
        <taxon>Pseudomonadati</taxon>
        <taxon>Pseudomonadota</taxon>
        <taxon>Alphaproteobacteria</taxon>
        <taxon>Rhodobacterales</taxon>
        <taxon>Rhodobacter group</taxon>
        <taxon>Rhodobacter</taxon>
    </lineage>
</organism>
<keyword evidence="10" id="KW-0067">ATP-binding</keyword>
<keyword evidence="11" id="KW-1133">Transmembrane helix</keyword>
<dbReference type="InterPro" id="IPR001789">
    <property type="entry name" value="Sig_transdc_resp-reg_receiver"/>
</dbReference>
<evidence type="ECO:0000256" key="10">
    <source>
        <dbReference type="ARBA" id="ARBA00022840"/>
    </source>
</evidence>
<evidence type="ECO:0000256" key="5">
    <source>
        <dbReference type="ARBA" id="ARBA00022553"/>
    </source>
</evidence>
<dbReference type="PANTHER" id="PTHR45339">
    <property type="entry name" value="HYBRID SIGNAL TRANSDUCTION HISTIDINE KINASE J"/>
    <property type="match status" value="1"/>
</dbReference>
<keyword evidence="4" id="KW-1003">Cell membrane</keyword>
<comment type="catalytic activity">
    <reaction evidence="1">
        <text>ATP + protein L-histidine = ADP + protein N-phospho-L-histidine.</text>
        <dbReference type="EC" id="2.7.13.3"/>
    </reaction>
</comment>
<keyword evidence="15" id="KW-0175">Coiled coil</keyword>
<dbReference type="SUPFAM" id="SSF55874">
    <property type="entry name" value="ATPase domain of HSP90 chaperone/DNA topoisomerase II/histidine kinase"/>
    <property type="match status" value="1"/>
</dbReference>
<dbReference type="FunFam" id="3.30.565.10:FF:000010">
    <property type="entry name" value="Sensor histidine kinase RcsC"/>
    <property type="match status" value="1"/>
</dbReference>
<dbReference type="SUPFAM" id="SSF52172">
    <property type="entry name" value="CheY-like"/>
    <property type="match status" value="2"/>
</dbReference>
<evidence type="ECO:0000256" key="13">
    <source>
        <dbReference type="ARBA" id="ARBA00023136"/>
    </source>
</evidence>
<evidence type="ECO:0000256" key="8">
    <source>
        <dbReference type="ARBA" id="ARBA00022741"/>
    </source>
</evidence>
<dbReference type="Gene3D" id="3.40.50.2300">
    <property type="match status" value="2"/>
</dbReference>
<evidence type="ECO:0000259" key="17">
    <source>
        <dbReference type="PROSITE" id="PS50110"/>
    </source>
</evidence>
<gene>
    <name evidence="18" type="ORF">AIOL_003917</name>
</gene>
<keyword evidence="6 18" id="KW-0808">Transferase</keyword>
<evidence type="ECO:0000256" key="4">
    <source>
        <dbReference type="ARBA" id="ARBA00022475"/>
    </source>
</evidence>
<feature type="modified residue" description="4-aspartylphosphate" evidence="14">
    <location>
        <position position="633"/>
    </location>
</feature>
<keyword evidence="9 18" id="KW-0418">Kinase</keyword>
<dbReference type="PROSITE" id="PS50109">
    <property type="entry name" value="HIS_KIN"/>
    <property type="match status" value="1"/>
</dbReference>
<evidence type="ECO:0000256" key="12">
    <source>
        <dbReference type="ARBA" id="ARBA00023012"/>
    </source>
</evidence>
<dbReference type="CDD" id="cd16922">
    <property type="entry name" value="HATPase_EvgS-ArcB-TorS-like"/>
    <property type="match status" value="1"/>
</dbReference>
<dbReference type="PRINTS" id="PR00344">
    <property type="entry name" value="BCTRLSENSOR"/>
</dbReference>
<keyword evidence="19" id="KW-1185">Reference proteome</keyword>
<dbReference type="Pfam" id="PF00072">
    <property type="entry name" value="Response_reg"/>
    <property type="match status" value="2"/>
</dbReference>
<dbReference type="AlphaFoldDB" id="A0A0J9E878"/>
<protein>
    <recommendedName>
        <fullName evidence="3">histidine kinase</fullName>
        <ecNumber evidence="3">2.7.13.3</ecNumber>
    </recommendedName>
</protein>
<evidence type="ECO:0000256" key="2">
    <source>
        <dbReference type="ARBA" id="ARBA00004651"/>
    </source>
</evidence>